<dbReference type="InterPro" id="IPR012341">
    <property type="entry name" value="6hp_glycosidase-like_sf"/>
</dbReference>
<dbReference type="InterPro" id="IPR024742">
    <property type="entry name" value="Glycogen_debranch_N"/>
</dbReference>
<dbReference type="OrthoDB" id="9761875at2"/>
<dbReference type="Pfam" id="PF12439">
    <property type="entry name" value="GDE_N"/>
    <property type="match status" value="1"/>
</dbReference>
<dbReference type="PANTHER" id="PTHR10569:SF2">
    <property type="entry name" value="GLYCOGEN DEBRANCHING ENZYME"/>
    <property type="match status" value="1"/>
</dbReference>
<keyword evidence="3" id="KW-0808">Transferase</keyword>
<feature type="domain" description="Glycogen debranching enzyme bacterial and archaeal type N-terminal" evidence="2">
    <location>
        <begin position="20"/>
        <end position="240"/>
    </location>
</feature>
<accession>A0A5M4AZM3</accession>
<dbReference type="GO" id="GO:0005980">
    <property type="term" value="P:glycogen catabolic process"/>
    <property type="evidence" value="ECO:0007669"/>
    <property type="project" value="InterPro"/>
</dbReference>
<feature type="domain" description="Glycogen debranching enzyme C-terminal" evidence="1">
    <location>
        <begin position="278"/>
        <end position="636"/>
    </location>
</feature>
<sequence length="647" mass="73996">MSYLKFDKQQLVNLEYSLQREFLRTNRAGSYSSSTLSGCNTRKYHGLLITQLNELDGGKHVLLSSLDETVIQHDAEFNLGLHKFPGDHYEPRGHKYIRDIEFEKISKVTYRVGGVILSRERILVEKEEQLLIRYTLEDAHSPTTLRFKPFLAFRNVHTLSKANMFANTRYVPVENGIKMRLYEGYPFLHMQFSKEVDFVPFPDWYYNIEYMKEQKRGYEFQEDLFVPGYFELPIEKGESIVFSASTAEEKPSGFKRRFTNETKKRTPRDSFSNSLLNSAQQFLCVRNDGEDIIAGYPWYESVPRQTFLAINGVLLLQGNLKTYESILKTQMKRLKDGLFPKYVGSGESDYDAADAPLLFFTSVQELNDFVEKKELWEKYGKAMKGILSNYRKGTRFNIHMQDDGLIYAKAEDVALTWMDAYVDGKPVTPRGGLAVEINALWFNAVSYALELADAAGDKAFVEEWKNLPGKIAAAFVSTFWCDEEEYLADYVDGDYKDWSVRPNMLFATCLPYSPISREQKKSIVSRVRNELLTPMGLRSLSPKNPEYLGICDGDLPTRSLAVHQGSVYPFFIGPFIKAYIGIHKMGGMSFVKNIMESFEEEMTEHCIGTLSEMYDGNPPHEARGAVSQAWNVGSILSAIAFVESYGE</sequence>
<dbReference type="Proteomes" id="UP000391834">
    <property type="component" value="Unassembled WGS sequence"/>
</dbReference>
<evidence type="ECO:0000259" key="2">
    <source>
        <dbReference type="Pfam" id="PF12439"/>
    </source>
</evidence>
<dbReference type="InterPro" id="IPR010401">
    <property type="entry name" value="AGL/Gdb1"/>
</dbReference>
<organism evidence="3 4">
    <name type="scientific">Prolixibacter bellariivorans</name>
    <dbReference type="NCBI Taxonomy" id="314319"/>
    <lineage>
        <taxon>Bacteria</taxon>
        <taxon>Pseudomonadati</taxon>
        <taxon>Bacteroidota</taxon>
        <taxon>Bacteroidia</taxon>
        <taxon>Marinilabiliales</taxon>
        <taxon>Prolixibacteraceae</taxon>
        <taxon>Prolixibacter</taxon>
    </lineage>
</organism>
<keyword evidence="4" id="KW-1185">Reference proteome</keyword>
<proteinExistence type="predicted"/>
<dbReference type="InterPro" id="IPR032790">
    <property type="entry name" value="GDE_C"/>
</dbReference>
<dbReference type="InterPro" id="IPR008928">
    <property type="entry name" value="6-hairpin_glycosidase_sf"/>
</dbReference>
<gene>
    <name evidence="3" type="ORF">PbJCM13498_19160</name>
</gene>
<dbReference type="PANTHER" id="PTHR10569">
    <property type="entry name" value="GLYCOGEN DEBRANCHING ENZYME"/>
    <property type="match status" value="1"/>
</dbReference>
<evidence type="ECO:0000259" key="1">
    <source>
        <dbReference type="Pfam" id="PF06202"/>
    </source>
</evidence>
<name>A0A5M4AZM3_9BACT</name>
<dbReference type="Pfam" id="PF06202">
    <property type="entry name" value="GDE_C"/>
    <property type="match status" value="1"/>
</dbReference>
<dbReference type="Gene3D" id="1.50.10.10">
    <property type="match status" value="1"/>
</dbReference>
<dbReference type="GO" id="GO:0004134">
    <property type="term" value="F:4-alpha-glucanotransferase activity"/>
    <property type="evidence" value="ECO:0007669"/>
    <property type="project" value="InterPro"/>
</dbReference>
<evidence type="ECO:0000313" key="3">
    <source>
        <dbReference type="EMBL" id="GET33053.1"/>
    </source>
</evidence>
<dbReference type="EMBL" id="BLAX01000001">
    <property type="protein sequence ID" value="GET33053.1"/>
    <property type="molecule type" value="Genomic_DNA"/>
</dbReference>
<dbReference type="GO" id="GO:0004135">
    <property type="term" value="F:amylo-alpha-1,6-glucosidase activity"/>
    <property type="evidence" value="ECO:0007669"/>
    <property type="project" value="InterPro"/>
</dbReference>
<comment type="caution">
    <text evidence="3">The sequence shown here is derived from an EMBL/GenBank/DDBJ whole genome shotgun (WGS) entry which is preliminary data.</text>
</comment>
<dbReference type="SUPFAM" id="SSF48208">
    <property type="entry name" value="Six-hairpin glycosidases"/>
    <property type="match status" value="1"/>
</dbReference>
<evidence type="ECO:0000313" key="4">
    <source>
        <dbReference type="Proteomes" id="UP000391834"/>
    </source>
</evidence>
<dbReference type="RefSeq" id="WP_025862928.1">
    <property type="nucleotide sequence ID" value="NZ_BLAX01000001.1"/>
</dbReference>
<protein>
    <submittedName>
        <fullName evidence="3">4-alpha-glucanotransferase</fullName>
    </submittedName>
</protein>
<reference evidence="3 4" key="1">
    <citation type="submission" date="2019-10" db="EMBL/GenBank/DDBJ databases">
        <title>Prolixibacter strains distinguished by the presence of nitrate reductase genes were adept at nitrate-dependent anaerobic corrosion of metallic iron and carbon steel.</title>
        <authorList>
            <person name="Iino T."/>
            <person name="Shono N."/>
            <person name="Ito K."/>
            <person name="Nakamura R."/>
            <person name="Sueoka K."/>
            <person name="Harayama S."/>
            <person name="Ohkuma M."/>
        </authorList>
    </citation>
    <scope>NUCLEOTIDE SEQUENCE [LARGE SCALE GENOMIC DNA]</scope>
    <source>
        <strain evidence="3 4">JCM 13498</strain>
    </source>
</reference>
<dbReference type="AlphaFoldDB" id="A0A5M4AZM3"/>